<dbReference type="PANTHER" id="PTHR46268">
    <property type="entry name" value="STRESS RESPONSE PROTEIN NHAX"/>
    <property type="match status" value="1"/>
</dbReference>
<evidence type="ECO:0000256" key="1">
    <source>
        <dbReference type="ARBA" id="ARBA00008791"/>
    </source>
</evidence>
<comment type="similarity">
    <text evidence="1">Belongs to the universal stress protein A family.</text>
</comment>
<keyword evidence="4" id="KW-1185">Reference proteome</keyword>
<dbReference type="InterPro" id="IPR006016">
    <property type="entry name" value="UspA"/>
</dbReference>
<protein>
    <submittedName>
        <fullName evidence="3">Universal stress protein</fullName>
    </submittedName>
</protein>
<dbReference type="RefSeq" id="WP_239675068.1">
    <property type="nucleotide sequence ID" value="NZ_CP070499.1"/>
</dbReference>
<reference evidence="3" key="1">
    <citation type="submission" date="2021-02" db="EMBL/GenBank/DDBJ databases">
        <title>Natrosporangium hydrolyticum gen. nov., sp. nov, a haloalkaliphilic actinobacterium from a soda solonchak soil.</title>
        <authorList>
            <person name="Sorokin D.Y."/>
            <person name="Khijniak T.V."/>
            <person name="Zakharycheva A.P."/>
            <person name="Boueva O.V."/>
            <person name="Ariskina E.V."/>
            <person name="Hahnke R.L."/>
            <person name="Bunk B."/>
            <person name="Sproer C."/>
            <person name="Schumann P."/>
            <person name="Evtushenko L.I."/>
            <person name="Kublanov I.V."/>
        </authorList>
    </citation>
    <scope>NUCLEOTIDE SEQUENCE</scope>
    <source>
        <strain evidence="3">DSM 106523</strain>
    </source>
</reference>
<dbReference type="SUPFAM" id="SSF52402">
    <property type="entry name" value="Adenine nucleotide alpha hydrolases-like"/>
    <property type="match status" value="2"/>
</dbReference>
<evidence type="ECO:0000313" key="4">
    <source>
        <dbReference type="Proteomes" id="UP000662857"/>
    </source>
</evidence>
<feature type="domain" description="UspA" evidence="2">
    <location>
        <begin position="140"/>
        <end position="267"/>
    </location>
</feature>
<feature type="domain" description="UspA" evidence="2">
    <location>
        <begin position="10"/>
        <end position="127"/>
    </location>
</feature>
<gene>
    <name evidence="3" type="ORF">JQS43_15260</name>
</gene>
<organism evidence="3 4">
    <name type="scientific">Natronosporangium hydrolyticum</name>
    <dbReference type="NCBI Taxonomy" id="2811111"/>
    <lineage>
        <taxon>Bacteria</taxon>
        <taxon>Bacillati</taxon>
        <taxon>Actinomycetota</taxon>
        <taxon>Actinomycetes</taxon>
        <taxon>Micromonosporales</taxon>
        <taxon>Micromonosporaceae</taxon>
        <taxon>Natronosporangium</taxon>
    </lineage>
</organism>
<sequence>MTTVDDVPTRVLVPLDGTATAQRALQPAARIARQLRLPLELVTVQDPVYERWARDLDGLAEATDYADVEVEVVSGGWPGDVIVDLTREHPGTLVCLAARHRDRVDRLMLGSVSTHIIQNGVGPVLIVGPGFRPESSRSDYHRLLVCLDGSPRAAAAVPTAMRFAAHAGLHVDLVHVTDSVDEPAAPPSEHEHLAAAARTLRAAGVDVGTTLLAGEDPAGEVARLLSEDRETIAVVGTHGRTGVARMLLGSVTMDLIERSPVPLLITRTS</sequence>
<dbReference type="PRINTS" id="PR01438">
    <property type="entry name" value="UNVRSLSTRESS"/>
</dbReference>
<dbReference type="PANTHER" id="PTHR46268:SF6">
    <property type="entry name" value="UNIVERSAL STRESS PROTEIN UP12"/>
    <property type="match status" value="1"/>
</dbReference>
<accession>A0A895YFP8</accession>
<proteinExistence type="inferred from homology"/>
<evidence type="ECO:0000259" key="2">
    <source>
        <dbReference type="Pfam" id="PF00582"/>
    </source>
</evidence>
<dbReference type="Gene3D" id="3.40.50.12370">
    <property type="match status" value="1"/>
</dbReference>
<dbReference type="Pfam" id="PF00582">
    <property type="entry name" value="Usp"/>
    <property type="match status" value="2"/>
</dbReference>
<dbReference type="InterPro" id="IPR006015">
    <property type="entry name" value="Universal_stress_UspA"/>
</dbReference>
<dbReference type="CDD" id="cd00293">
    <property type="entry name" value="USP-like"/>
    <property type="match status" value="2"/>
</dbReference>
<dbReference type="Proteomes" id="UP000662857">
    <property type="component" value="Chromosome"/>
</dbReference>
<name>A0A895YFP8_9ACTN</name>
<evidence type="ECO:0000313" key="3">
    <source>
        <dbReference type="EMBL" id="QSB13010.1"/>
    </source>
</evidence>
<dbReference type="EMBL" id="CP070499">
    <property type="protein sequence ID" value="QSB13010.1"/>
    <property type="molecule type" value="Genomic_DNA"/>
</dbReference>
<dbReference type="AlphaFoldDB" id="A0A895YFP8"/>
<dbReference type="KEGG" id="nhy:JQS43_15260"/>